<dbReference type="Pfam" id="PF02742">
    <property type="entry name" value="Fe_dep_repr_C"/>
    <property type="match status" value="1"/>
</dbReference>
<dbReference type="InterPro" id="IPR036388">
    <property type="entry name" value="WH-like_DNA-bd_sf"/>
</dbReference>
<evidence type="ECO:0000313" key="2">
    <source>
        <dbReference type="EMBL" id="UJG44568.1"/>
    </source>
</evidence>
<organism evidence="2">
    <name type="scientific">Candidatus Heimdallarchaeum endolithica</name>
    <dbReference type="NCBI Taxonomy" id="2876572"/>
    <lineage>
        <taxon>Archaea</taxon>
        <taxon>Promethearchaeati</taxon>
        <taxon>Candidatus Heimdallarchaeota</taxon>
        <taxon>Candidatus Heimdallarchaeia (ex Rinke et al. 2021) (nom. nud.)</taxon>
        <taxon>Candidatus Heimdallarchaeales</taxon>
        <taxon>Candidatus Heimdallarchaeaceae</taxon>
        <taxon>Candidatus Heimdallarchaeum</taxon>
    </lineage>
</organism>
<dbReference type="Proteomes" id="UP001200513">
    <property type="component" value="Chromosome"/>
</dbReference>
<dbReference type="Gene3D" id="1.10.10.10">
    <property type="entry name" value="Winged helix-like DNA-binding domain superfamily/Winged helix DNA-binding domain"/>
    <property type="match status" value="1"/>
</dbReference>
<reference evidence="2" key="1">
    <citation type="journal article" date="2022" name="Nat. Microbiol.">
        <title>Unique mobile elements and scalable gene flow at the prokaryote-eukaryote boundary revealed by circularized Asgard archaea genomes.</title>
        <authorList>
            <person name="Wu F."/>
            <person name="Speth D.R."/>
            <person name="Philosof A."/>
            <person name="Cremiere A."/>
            <person name="Narayanan A."/>
            <person name="Barco R.A."/>
            <person name="Connon S.A."/>
            <person name="Amend J.P."/>
            <person name="Antoshechkin I.A."/>
            <person name="Orphan V.J."/>
        </authorList>
    </citation>
    <scope>NUCLEOTIDE SEQUENCE</scope>
    <source>
        <strain evidence="2">PR6</strain>
    </source>
</reference>
<feature type="domain" description="Iron dependent repressor metal binding and dimerisation" evidence="1">
    <location>
        <begin position="69"/>
        <end position="138"/>
    </location>
</feature>
<dbReference type="GO" id="GO:0003700">
    <property type="term" value="F:DNA-binding transcription factor activity"/>
    <property type="evidence" value="ECO:0007669"/>
    <property type="project" value="InterPro"/>
</dbReference>
<dbReference type="SMART" id="SM00529">
    <property type="entry name" value="HTH_DTXR"/>
    <property type="match status" value="1"/>
</dbReference>
<dbReference type="InterPro" id="IPR001367">
    <property type="entry name" value="Fe_dep_repressor"/>
</dbReference>
<dbReference type="AlphaFoldDB" id="A0A9Y1BST3"/>
<dbReference type="GO" id="GO:0046983">
    <property type="term" value="F:protein dimerization activity"/>
    <property type="evidence" value="ECO:0007669"/>
    <property type="project" value="InterPro"/>
</dbReference>
<evidence type="ECO:0000259" key="1">
    <source>
        <dbReference type="Pfam" id="PF02742"/>
    </source>
</evidence>
<dbReference type="InterPro" id="IPR050536">
    <property type="entry name" value="DtxR_MntR_Metal-Reg"/>
</dbReference>
<dbReference type="SUPFAM" id="SSF46785">
    <property type="entry name" value="Winged helix' DNA-binding domain"/>
    <property type="match status" value="1"/>
</dbReference>
<dbReference type="InterPro" id="IPR022689">
    <property type="entry name" value="Iron_dep_repressor"/>
</dbReference>
<protein>
    <submittedName>
        <fullName evidence="2">Metal-dependent transcriptional regulator</fullName>
    </submittedName>
</protein>
<dbReference type="PANTHER" id="PTHR33238:SF7">
    <property type="entry name" value="IRON-DEPENDENT TRANSCRIPTIONAL REGULATOR"/>
    <property type="match status" value="1"/>
</dbReference>
<dbReference type="SUPFAM" id="SSF47979">
    <property type="entry name" value="Iron-dependent repressor protein, dimerization domain"/>
    <property type="match status" value="1"/>
</dbReference>
<dbReference type="PANTHER" id="PTHR33238">
    <property type="entry name" value="IRON (METAL) DEPENDENT REPRESSOR, DTXR FAMILY"/>
    <property type="match status" value="1"/>
</dbReference>
<gene>
    <name evidence="2" type="ORF">K9W46_05155</name>
</gene>
<name>A0A9Y1BST3_9ARCH</name>
<accession>A0A9Y1BST3</accession>
<dbReference type="InterPro" id="IPR036390">
    <property type="entry name" value="WH_DNA-bd_sf"/>
</dbReference>
<proteinExistence type="predicted"/>
<dbReference type="EMBL" id="CP084167">
    <property type="protein sequence ID" value="UJG44568.1"/>
    <property type="molecule type" value="Genomic_DNA"/>
</dbReference>
<sequence length="148" mass="17180">MILENDQQVEISINEKIILDFLYRWIRPIRVGDLKNYLNVKHSTLNSQLQNLEEKHLIKWKRYGSVELTEKGKKYSSHLTRHHRILELFLVETLAISVLEAHKISTEITPVASCKFIHYIVQKFGEHDKCPCGNEIPQIEGECSIGGI</sequence>
<dbReference type="InterPro" id="IPR036421">
    <property type="entry name" value="Fe_dep_repressor_sf"/>
</dbReference>
<dbReference type="GO" id="GO:0046914">
    <property type="term" value="F:transition metal ion binding"/>
    <property type="evidence" value="ECO:0007669"/>
    <property type="project" value="InterPro"/>
</dbReference>